<dbReference type="SUPFAM" id="SSF48371">
    <property type="entry name" value="ARM repeat"/>
    <property type="match status" value="1"/>
</dbReference>
<dbReference type="InterPro" id="IPR036537">
    <property type="entry name" value="Adaptor_Cbl_N_dom_sf"/>
</dbReference>
<dbReference type="AlphaFoldDB" id="A0AAD2EAS4"/>
<feature type="domain" description="DUF7792" evidence="4">
    <location>
        <begin position="29"/>
        <end position="151"/>
    </location>
</feature>
<dbReference type="Pfam" id="PF25055">
    <property type="entry name" value="DUF7792"/>
    <property type="match status" value="1"/>
</dbReference>
<protein>
    <recommendedName>
        <fullName evidence="4">DUF7792 domain-containing protein</fullName>
    </recommendedName>
</protein>
<dbReference type="Proteomes" id="UP000834106">
    <property type="component" value="Chromosome 21"/>
</dbReference>
<dbReference type="EMBL" id="OU503056">
    <property type="protein sequence ID" value="CAI9785142.1"/>
    <property type="molecule type" value="Genomic_DNA"/>
</dbReference>
<feature type="compositionally biased region" description="Basic and acidic residues" evidence="3">
    <location>
        <begin position="364"/>
        <end position="373"/>
    </location>
</feature>
<evidence type="ECO:0000256" key="2">
    <source>
        <dbReference type="PROSITE-ProRule" id="PRU00259"/>
    </source>
</evidence>
<feature type="region of interest" description="Disordered" evidence="3">
    <location>
        <begin position="353"/>
        <end position="373"/>
    </location>
</feature>
<dbReference type="SMART" id="SM00185">
    <property type="entry name" value="ARM"/>
    <property type="match status" value="4"/>
</dbReference>
<evidence type="ECO:0000313" key="5">
    <source>
        <dbReference type="EMBL" id="CAI9785142.1"/>
    </source>
</evidence>
<keyword evidence="6" id="KW-1185">Reference proteome</keyword>
<dbReference type="PANTHER" id="PTHR46168:SF1">
    <property type="entry name" value="ARMADILLO REPEAT ONLY 4"/>
    <property type="match status" value="1"/>
</dbReference>
<sequence>MATKPPPGILPQNKQTQNPTAIEQEKRIEEVLSYPILLSDRVDEAVKEAESFKLECLEVGKKVGNLCQMLRAAVRLSTSTTAGVSFYDRPLRRIAAEVSKHIEKSLALLKKCKRRSVLRRVVTIVSAADFRKLLGHLDSSVADMKWVLSIFESGAGGGIVLSLPPIASNDPIISWVWSFIASLHMGQLQDKIEAANELASLAKDNDRNKQIIVEESGISPLLKLLRDNSSPDAQIAAAAALYNLANDNERVSSIIDELGVPIIVQVLGDSPMRVQISVANLVATMAEHCPMAQEDFARENVIRPLVTLLSFDIFMEDLKIRVGKQSIHSIVQINKEMEKSLIRPGFGSSLSMHYSEGSTKGGNHRKERENEKPEVKQKLKINCAEALWMLARGSVPNSRRITETKGLLCLAKLVETEQGELQYNCLMTIMEITAAAESNADLRQAAFKTNSPAAKSVVDQLLRVIKESDTPRLKISAIRAIGSLSRTFPARETRVIGPLVKQLSHSNQDVATEAAISLGKFACPDNFLCIEHSKTIIEFKGVPPVMRLLRDNERATLHGLILICYLAINAGKSEDLERAGILPAFEGIDRAFIAQHPELKELIPQAIYHLSVFHQAHTHSGLLTQMQF</sequence>
<name>A0AAD2EAS4_9LAMI</name>
<dbReference type="Gene3D" id="1.25.10.10">
    <property type="entry name" value="Leucine-rich Repeat Variant"/>
    <property type="match status" value="2"/>
</dbReference>
<dbReference type="InterPro" id="IPR000225">
    <property type="entry name" value="Armadillo"/>
</dbReference>
<evidence type="ECO:0000256" key="1">
    <source>
        <dbReference type="ARBA" id="ARBA00022737"/>
    </source>
</evidence>
<dbReference type="PANTHER" id="PTHR46168">
    <property type="entry name" value="ARMADILLO REPEAT ONLY 4"/>
    <property type="match status" value="1"/>
</dbReference>
<dbReference type="Gene3D" id="1.20.930.20">
    <property type="entry name" value="Adaptor protein Cbl, N-terminal domain"/>
    <property type="match status" value="1"/>
</dbReference>
<evidence type="ECO:0000313" key="6">
    <source>
        <dbReference type="Proteomes" id="UP000834106"/>
    </source>
</evidence>
<feature type="repeat" description="ARM" evidence="2">
    <location>
        <begin position="216"/>
        <end position="259"/>
    </location>
</feature>
<evidence type="ECO:0000259" key="4">
    <source>
        <dbReference type="Pfam" id="PF25055"/>
    </source>
</evidence>
<organism evidence="5 6">
    <name type="scientific">Fraxinus pennsylvanica</name>
    <dbReference type="NCBI Taxonomy" id="56036"/>
    <lineage>
        <taxon>Eukaryota</taxon>
        <taxon>Viridiplantae</taxon>
        <taxon>Streptophyta</taxon>
        <taxon>Embryophyta</taxon>
        <taxon>Tracheophyta</taxon>
        <taxon>Spermatophyta</taxon>
        <taxon>Magnoliopsida</taxon>
        <taxon>eudicotyledons</taxon>
        <taxon>Gunneridae</taxon>
        <taxon>Pentapetalae</taxon>
        <taxon>asterids</taxon>
        <taxon>lamiids</taxon>
        <taxon>Lamiales</taxon>
        <taxon>Oleaceae</taxon>
        <taxon>Oleeae</taxon>
        <taxon>Fraxinus</taxon>
    </lineage>
</organism>
<keyword evidence="1" id="KW-0677">Repeat</keyword>
<dbReference type="InterPro" id="IPR016024">
    <property type="entry name" value="ARM-type_fold"/>
</dbReference>
<dbReference type="InterPro" id="IPR056694">
    <property type="entry name" value="DUF7792"/>
</dbReference>
<reference evidence="5" key="1">
    <citation type="submission" date="2023-05" db="EMBL/GenBank/DDBJ databases">
        <authorList>
            <person name="Huff M."/>
        </authorList>
    </citation>
    <scope>NUCLEOTIDE SEQUENCE</scope>
</reference>
<dbReference type="InterPro" id="IPR011989">
    <property type="entry name" value="ARM-like"/>
</dbReference>
<evidence type="ECO:0000256" key="3">
    <source>
        <dbReference type="SAM" id="MobiDB-lite"/>
    </source>
</evidence>
<feature type="region of interest" description="Disordered" evidence="3">
    <location>
        <begin position="1"/>
        <end position="20"/>
    </location>
</feature>
<dbReference type="Pfam" id="PF00514">
    <property type="entry name" value="Arm"/>
    <property type="match status" value="1"/>
</dbReference>
<dbReference type="PROSITE" id="PS50176">
    <property type="entry name" value="ARM_REPEAT"/>
    <property type="match status" value="1"/>
</dbReference>
<accession>A0AAD2EAS4</accession>
<gene>
    <name evidence="5" type="ORF">FPE_LOCUS32572</name>
</gene>
<proteinExistence type="predicted"/>
<dbReference type="GO" id="GO:0007166">
    <property type="term" value="P:cell surface receptor signaling pathway"/>
    <property type="evidence" value="ECO:0007669"/>
    <property type="project" value="InterPro"/>
</dbReference>